<dbReference type="OrthoDB" id="9810814at2"/>
<evidence type="ECO:0000313" key="2">
    <source>
        <dbReference type="Proteomes" id="UP000197025"/>
    </source>
</evidence>
<reference evidence="2" key="1">
    <citation type="submission" date="2017-06" db="EMBL/GenBank/DDBJ databases">
        <authorList>
            <person name="Varghese N."/>
            <person name="Submissions S."/>
        </authorList>
    </citation>
    <scope>NUCLEOTIDE SEQUENCE [LARGE SCALE GENOMIC DNA]</scope>
    <source>
        <strain evidence="2">JAD2</strain>
    </source>
</reference>
<dbReference type="InParanoid" id="A0A212QQV3"/>
<dbReference type="EMBL" id="FYEK01000020">
    <property type="protein sequence ID" value="SNB61918.1"/>
    <property type="molecule type" value="Genomic_DNA"/>
</dbReference>
<dbReference type="InterPro" id="IPR045706">
    <property type="entry name" value="DUF6062"/>
</dbReference>
<dbReference type="Proteomes" id="UP000197025">
    <property type="component" value="Unassembled WGS sequence"/>
</dbReference>
<name>A0A212QQV3_9CHLR</name>
<gene>
    <name evidence="1" type="ORF">SAMN02746019_00027630</name>
</gene>
<keyword evidence="2" id="KW-1185">Reference proteome</keyword>
<organism evidence="1 2">
    <name type="scientific">Thermoflexus hugenholtzii JAD2</name>
    <dbReference type="NCBI Taxonomy" id="877466"/>
    <lineage>
        <taxon>Bacteria</taxon>
        <taxon>Bacillati</taxon>
        <taxon>Chloroflexota</taxon>
        <taxon>Thermoflexia</taxon>
        <taxon>Thermoflexales</taxon>
        <taxon>Thermoflexaceae</taxon>
        <taxon>Thermoflexus</taxon>
    </lineage>
</organism>
<dbReference type="AlphaFoldDB" id="A0A212QQV3"/>
<dbReference type="Pfam" id="PF19538">
    <property type="entry name" value="DUF6062"/>
    <property type="match status" value="1"/>
</dbReference>
<dbReference type="RefSeq" id="WP_088570681.1">
    <property type="nucleotide sequence ID" value="NZ_FYEK01000020.1"/>
</dbReference>
<protein>
    <submittedName>
        <fullName evidence="1">Uncharacterized protein</fullName>
    </submittedName>
</protein>
<evidence type="ECO:0000313" key="1">
    <source>
        <dbReference type="EMBL" id="SNB61918.1"/>
    </source>
</evidence>
<proteinExistence type="predicted"/>
<sequence length="253" mass="28642">MSWGLAVLQHALRQPGCPLCRLQREAEARYLENLLWENVNDPATREQWAAGLGFCARHAWQLQRLEARRYGDGLGNAILYEDLLQRVIPVLEAMAREPAMDPLPLHRRLAHVLRLPRSGDPEGIPGLQGRARCRVCRLGEETARAYAEWLVEGLGDAEVRARYAASDGLCLPHLRMTLICARTRAPQALADLAGDAVRRLQRLLGALREYIRKHDWNYRHEPMSPEERRSWIRVVAFFVGEGEGDGSLDDRGG</sequence>
<accession>A0A212QQV3</accession>